<dbReference type="OrthoDB" id="9807719at2"/>
<dbReference type="Proteomes" id="UP000290545">
    <property type="component" value="Unassembled WGS sequence"/>
</dbReference>
<dbReference type="Gene3D" id="1.20.1600.10">
    <property type="entry name" value="Outer membrane efflux proteins (OEP)"/>
    <property type="match status" value="1"/>
</dbReference>
<comment type="subcellular location">
    <subcellularLocation>
        <location evidence="1">Cell outer membrane</location>
    </subcellularLocation>
</comment>
<evidence type="ECO:0000313" key="9">
    <source>
        <dbReference type="Proteomes" id="UP000290545"/>
    </source>
</evidence>
<keyword evidence="7" id="KW-0998">Cell outer membrane</keyword>
<evidence type="ECO:0000256" key="2">
    <source>
        <dbReference type="ARBA" id="ARBA00007613"/>
    </source>
</evidence>
<dbReference type="Pfam" id="PF02321">
    <property type="entry name" value="OEP"/>
    <property type="match status" value="2"/>
</dbReference>
<evidence type="ECO:0000256" key="7">
    <source>
        <dbReference type="ARBA" id="ARBA00023237"/>
    </source>
</evidence>
<evidence type="ECO:0000256" key="1">
    <source>
        <dbReference type="ARBA" id="ARBA00004442"/>
    </source>
</evidence>
<dbReference type="InterPro" id="IPR051906">
    <property type="entry name" value="TolC-like"/>
</dbReference>
<dbReference type="GO" id="GO:0015562">
    <property type="term" value="F:efflux transmembrane transporter activity"/>
    <property type="evidence" value="ECO:0007669"/>
    <property type="project" value="InterPro"/>
</dbReference>
<evidence type="ECO:0000256" key="5">
    <source>
        <dbReference type="ARBA" id="ARBA00022692"/>
    </source>
</evidence>
<dbReference type="InterPro" id="IPR003423">
    <property type="entry name" value="OMP_efflux"/>
</dbReference>
<reference evidence="8 9" key="1">
    <citation type="submission" date="2019-01" db="EMBL/GenBank/DDBJ databases">
        <title>Filimonas sp. strain TTM-71.</title>
        <authorList>
            <person name="Chen W.-M."/>
        </authorList>
    </citation>
    <scope>NUCLEOTIDE SEQUENCE [LARGE SCALE GENOMIC DNA]</scope>
    <source>
        <strain evidence="8 9">TTM-71</strain>
    </source>
</reference>
<evidence type="ECO:0000256" key="4">
    <source>
        <dbReference type="ARBA" id="ARBA00022452"/>
    </source>
</evidence>
<keyword evidence="5" id="KW-0812">Transmembrane</keyword>
<dbReference type="GO" id="GO:0009279">
    <property type="term" value="C:cell outer membrane"/>
    <property type="evidence" value="ECO:0007669"/>
    <property type="project" value="UniProtKB-SubCell"/>
</dbReference>
<evidence type="ECO:0000256" key="6">
    <source>
        <dbReference type="ARBA" id="ARBA00023136"/>
    </source>
</evidence>
<proteinExistence type="inferred from homology"/>
<dbReference type="GO" id="GO:0015288">
    <property type="term" value="F:porin activity"/>
    <property type="evidence" value="ECO:0007669"/>
    <property type="project" value="TreeGrafter"/>
</dbReference>
<keyword evidence="3" id="KW-0813">Transport</keyword>
<organism evidence="8 9">
    <name type="scientific">Filimonas effusa</name>
    <dbReference type="NCBI Taxonomy" id="2508721"/>
    <lineage>
        <taxon>Bacteria</taxon>
        <taxon>Pseudomonadati</taxon>
        <taxon>Bacteroidota</taxon>
        <taxon>Chitinophagia</taxon>
        <taxon>Chitinophagales</taxon>
        <taxon>Chitinophagaceae</taxon>
        <taxon>Filimonas</taxon>
    </lineage>
</organism>
<name>A0A4Q1D2F8_9BACT</name>
<dbReference type="GO" id="GO:1990281">
    <property type="term" value="C:efflux pump complex"/>
    <property type="evidence" value="ECO:0007669"/>
    <property type="project" value="TreeGrafter"/>
</dbReference>
<dbReference type="PANTHER" id="PTHR30026:SF20">
    <property type="entry name" value="OUTER MEMBRANE PROTEIN TOLC"/>
    <property type="match status" value="1"/>
</dbReference>
<keyword evidence="4" id="KW-1134">Transmembrane beta strand</keyword>
<gene>
    <name evidence="8" type="ORF">ESB13_20115</name>
</gene>
<dbReference type="SUPFAM" id="SSF56954">
    <property type="entry name" value="Outer membrane efflux proteins (OEP)"/>
    <property type="match status" value="1"/>
</dbReference>
<dbReference type="PANTHER" id="PTHR30026">
    <property type="entry name" value="OUTER MEMBRANE PROTEIN TOLC"/>
    <property type="match status" value="1"/>
</dbReference>
<dbReference type="AlphaFoldDB" id="A0A4Q1D2F8"/>
<keyword evidence="9" id="KW-1185">Reference proteome</keyword>
<sequence>MILFNTSLLTYNNDRNRKTMNYSLDKNVSHLLFTLIIGLATLGSARAQQVLQLEDCLKMAKANNNNIRAAQENVEAAKEAKQQRDIAGKPTLDGSVMGFYFGRPLNSLLPEYAVNPGVSVGQDIYSGGRTKLSRSAAAKSLEIEETRKLLTTSDVQYNTTRAYWQFVASHEQVKLARQSIKQLETLYNDFNTQYQAGIIYKNDVLRAKVQLTESELALRRAKDALLIAEDNLKQIIGISDSAYVIIADTSISTGEALFVNAGGITTQADNAEIGILKKSLESAEIQRQLLKAESLPSVRLGANGIMSMGKQGVNPSNNSNFLASYYGMLNVNVPIFDWGVRKRRVREQDHRINAQSLQLKDRTEQINIELKQAYLQLDQCHQRISLTSLSLQQAGENLKLSNDRLKAGTITGRDVLEAQTIWLQAYNNVIDAKIELKIAEANVNRILNK</sequence>
<dbReference type="EMBL" id="SDHZ01000004">
    <property type="protein sequence ID" value="RXK81245.1"/>
    <property type="molecule type" value="Genomic_DNA"/>
</dbReference>
<evidence type="ECO:0000256" key="3">
    <source>
        <dbReference type="ARBA" id="ARBA00022448"/>
    </source>
</evidence>
<comment type="similarity">
    <text evidence="2">Belongs to the outer membrane factor (OMF) (TC 1.B.17) family.</text>
</comment>
<keyword evidence="6" id="KW-0472">Membrane</keyword>
<accession>A0A4Q1D2F8</accession>
<evidence type="ECO:0000313" key="8">
    <source>
        <dbReference type="EMBL" id="RXK81245.1"/>
    </source>
</evidence>
<protein>
    <submittedName>
        <fullName evidence="8">TolC family protein</fullName>
    </submittedName>
</protein>
<comment type="caution">
    <text evidence="8">The sequence shown here is derived from an EMBL/GenBank/DDBJ whole genome shotgun (WGS) entry which is preliminary data.</text>
</comment>